<dbReference type="Pfam" id="PF16868">
    <property type="entry name" value="NMT1_3"/>
    <property type="match status" value="1"/>
</dbReference>
<dbReference type="EMBL" id="AP014924">
    <property type="protein sequence ID" value="BAS28232.1"/>
    <property type="molecule type" value="Genomic_DNA"/>
</dbReference>
<reference evidence="2" key="1">
    <citation type="submission" date="2015-07" db="EMBL/GenBank/DDBJ databases">
        <title>Complete genome sequence and phylogenetic analysis of Limnochorda pilosa.</title>
        <authorList>
            <person name="Watanabe M."/>
            <person name="Kojima H."/>
            <person name="Fukui M."/>
        </authorList>
    </citation>
    <scope>NUCLEOTIDE SEQUENCE [LARGE SCALE GENOMIC DNA]</scope>
    <source>
        <strain evidence="2">HC45</strain>
    </source>
</reference>
<proteinExistence type="predicted"/>
<dbReference type="PANTHER" id="PTHR42941:SF1">
    <property type="entry name" value="SLL1037 PROTEIN"/>
    <property type="match status" value="1"/>
</dbReference>
<sequence length="333" mass="36021">MLKGFIHRLHPAFPSLWMTVALLMALTVGAVQGSAAGARSQLITVASGPLGGAYYPVGVGIGEMVKKYVPGLESRVEVTGGTVENPALLQQGDAEIGIANAHIAYFAYHGMKPFPAEFSDLRGLFIGLAPGAAQYVVMADSGIRSIRDLKGKRVAVGPPGNSSFLVFENVLDYFGLSIKDVRPSYISFAEGVSALLDGHVDMAIVQAGIPSPAVQEAFAGTKKIQLMSLTEEERNGFLEQYPYFSGIDITSQYYPQLTATVRTIATSNMVMVTSRMDEETVYQITAAIFDHLDEFYQVHPVARWVTLEDAAKTPIPLHPGAARYFREKGVLEQ</sequence>
<dbReference type="STRING" id="1555112.LIP_2391"/>
<keyword evidence="2" id="KW-1185">Reference proteome</keyword>
<dbReference type="SUPFAM" id="SSF53850">
    <property type="entry name" value="Periplasmic binding protein-like II"/>
    <property type="match status" value="1"/>
</dbReference>
<dbReference type="PANTHER" id="PTHR42941">
    <property type="entry name" value="SLL1037 PROTEIN"/>
    <property type="match status" value="1"/>
</dbReference>
<gene>
    <name evidence="1" type="ORF">LIP_2391</name>
</gene>
<accession>A0A0K2SMK8</accession>
<dbReference type="InterPro" id="IPR011852">
    <property type="entry name" value="TRAP_TAXI"/>
</dbReference>
<evidence type="ECO:0000313" key="1">
    <source>
        <dbReference type="EMBL" id="BAS28232.1"/>
    </source>
</evidence>
<reference evidence="2" key="2">
    <citation type="journal article" date="2016" name="Int. J. Syst. Evol. Microbiol.">
        <title>Complete genome sequence and cell structure of Limnochorda pilosa, a Gram-negative spore-former within the phylum Firmicutes.</title>
        <authorList>
            <person name="Watanabe M."/>
            <person name="Kojima H."/>
            <person name="Fukui M."/>
        </authorList>
    </citation>
    <scope>NUCLEOTIDE SEQUENCE [LARGE SCALE GENOMIC DNA]</scope>
    <source>
        <strain evidence="2">HC45</strain>
    </source>
</reference>
<protein>
    <submittedName>
        <fullName evidence="1">C4-dicarboxylate ABC transporter substrate-binding protein</fullName>
    </submittedName>
</protein>
<dbReference type="Gene3D" id="3.40.190.10">
    <property type="entry name" value="Periplasmic binding protein-like II"/>
    <property type="match status" value="2"/>
</dbReference>
<organism evidence="1 2">
    <name type="scientific">Limnochorda pilosa</name>
    <dbReference type="NCBI Taxonomy" id="1555112"/>
    <lineage>
        <taxon>Bacteria</taxon>
        <taxon>Bacillati</taxon>
        <taxon>Bacillota</taxon>
        <taxon>Limnochordia</taxon>
        <taxon>Limnochordales</taxon>
        <taxon>Limnochordaceae</taxon>
        <taxon>Limnochorda</taxon>
    </lineage>
</organism>
<dbReference type="CDD" id="cd13520">
    <property type="entry name" value="PBP2_TAXI_TRAP"/>
    <property type="match status" value="1"/>
</dbReference>
<evidence type="ECO:0000313" key="2">
    <source>
        <dbReference type="Proteomes" id="UP000065807"/>
    </source>
</evidence>
<dbReference type="Proteomes" id="UP000065807">
    <property type="component" value="Chromosome"/>
</dbReference>
<dbReference type="NCBIfam" id="TIGR02122">
    <property type="entry name" value="TRAP_TAXI"/>
    <property type="match status" value="1"/>
</dbReference>
<dbReference type="KEGG" id="lpil:LIP_2391"/>
<dbReference type="AlphaFoldDB" id="A0A0K2SMK8"/>
<name>A0A0K2SMK8_LIMPI</name>